<keyword evidence="2" id="KW-1185">Reference proteome</keyword>
<proteinExistence type="predicted"/>
<dbReference type="EMBL" id="AP018560">
    <property type="protein sequence ID" value="BBD79503.1"/>
    <property type="molecule type" value="Genomic_DNA"/>
</dbReference>
<dbReference type="AlphaFoldDB" id="A0A2Z6E384"/>
<evidence type="ECO:0000313" key="2">
    <source>
        <dbReference type="Proteomes" id="UP000270530"/>
    </source>
</evidence>
<reference evidence="2" key="2">
    <citation type="submission" date="2018-06" db="EMBL/GenBank/DDBJ databases">
        <title>Genome sequence of Rhodanobacteraceae bacterium strain Dysh456.</title>
        <authorList>
            <person name="Fukui M."/>
        </authorList>
    </citation>
    <scope>NUCLEOTIDE SEQUENCE [LARGE SCALE GENOMIC DNA]</scope>
    <source>
        <strain evidence="2">Dysh456</strain>
    </source>
</reference>
<dbReference type="InterPro" id="IPR021457">
    <property type="entry name" value="DUF3108"/>
</dbReference>
<dbReference type="KEGG" id="rbd:ALSL_0838"/>
<organism evidence="1 2">
    <name type="scientific">Aerosticca soli</name>
    <dbReference type="NCBI Taxonomy" id="2010829"/>
    <lineage>
        <taxon>Bacteria</taxon>
        <taxon>Pseudomonadati</taxon>
        <taxon>Pseudomonadota</taxon>
        <taxon>Gammaproteobacteria</taxon>
        <taxon>Lysobacterales</taxon>
        <taxon>Rhodanobacteraceae</taxon>
        <taxon>Aerosticca</taxon>
    </lineage>
</organism>
<dbReference type="Proteomes" id="UP000270530">
    <property type="component" value="Chromosome"/>
</dbReference>
<name>A0A2Z6E384_9GAMM</name>
<evidence type="ECO:0000313" key="1">
    <source>
        <dbReference type="EMBL" id="BBD79503.1"/>
    </source>
</evidence>
<reference evidence="2" key="1">
    <citation type="submission" date="2018-04" db="EMBL/GenBank/DDBJ databases">
        <authorList>
            <person name="Watanabe M."/>
            <person name="Kojima H."/>
        </authorList>
    </citation>
    <scope>NUCLEOTIDE SEQUENCE [LARGE SCALE GENOMIC DNA]</scope>
    <source>
        <strain evidence="2">Dysh456</strain>
    </source>
</reference>
<accession>A0A2Z6E384</accession>
<sequence>MLCLLFVATAPVSAADRPAPFTATYRVLQAGQTIGEATITLKAVGADVWEYSNQSRGTAGLAAAMGASSSETTRLRWRGAMPETVSYDYRMDAAIKSKHRHTDVDWKAQKVSVDDGKGPMNYPSAPGLVDRNLLPFALGLALRAGQKDITLPVAVKREVEQQHYRVTGEEDVSVPAGHFKALRLERVDTDRAYVAWYVPARYPVPVRLSQKGDGDLELQLQGYRQP</sequence>
<dbReference type="Pfam" id="PF11306">
    <property type="entry name" value="DUF3108"/>
    <property type="match status" value="1"/>
</dbReference>
<protein>
    <submittedName>
        <fullName evidence="1">Isoprenoid biosynthesis protein</fullName>
    </submittedName>
</protein>
<gene>
    <name evidence="1" type="ORF">ALSL_0838</name>
</gene>